<evidence type="ECO:0000313" key="1">
    <source>
        <dbReference type="EMBL" id="ADH65396.1"/>
    </source>
</evidence>
<dbReference type="KEGG" id="msv:Mesil_3606"/>
<dbReference type="OrthoDB" id="28727at2"/>
<dbReference type="EMBL" id="CP002044">
    <property type="protein sequence ID" value="ADH65396.1"/>
    <property type="molecule type" value="Genomic_DNA"/>
</dbReference>
<keyword evidence="1" id="KW-0614">Plasmid</keyword>
<evidence type="ECO:0000313" key="2">
    <source>
        <dbReference type="Proteomes" id="UP000001916"/>
    </source>
</evidence>
<sequence length="513" mass="58019">MRWLVALLLLGGLAWGQDFSRDDYLHSFPDQRLELFPTAHWPYLGLTRKAQVEACRDKDPQTCRYEWWLPYSTLEGTQEVARKLRQAWQRFEERYWWRAQVSLNQPAFPLAYCTVGLSISPASTPLPEVKVEARPFFFPDGYTLPLPATLAASRGTHRLDQYWPLPQVPKEDFCDGVDVELLPIMAIPPFCVAVDFLNFEWCTPGYPDEPLWFNENEASDKVQKAIQHGLKQYFPEYQADVMKALAPQLDISQPTQAKVFAPLPWAAHLSGAGTILAAVADLDISRNAQTLRKMADLLRQANLGKLEKGLLIPYYGQSFLALSRLAPFDSVVGPLCQALGGCAEGLLDQALRTAAATSNLSGLKAPYAPGFWKLEQLKRYFPPSHPLIQEAFGYASFFQVYNQITVSSVPDPTANWAPGEYALAQVQRMLGYWFVPFKLRIVAHDPWVIPTPDLPRLRPVPPYLLPYTLERTHYSWVSVPEGYLIPRVKGLPGASVTGFTGWDFDNLYRPLLR</sequence>
<gene>
    <name evidence="1" type="ORF">Mesil_3606</name>
</gene>
<dbReference type="AlphaFoldDB" id="D7BJP0"/>
<dbReference type="RefSeq" id="WP_013159870.1">
    <property type="nucleotide sequence ID" value="NC_014214.1"/>
</dbReference>
<dbReference type="HOGENOM" id="CLU_530812_0_0_0"/>
<accession>D7BJP0</accession>
<geneLocation type="plasmid" evidence="1 2">
    <name>pMESIL02</name>
</geneLocation>
<reference evidence="1 2" key="1">
    <citation type="journal article" date="2010" name="Stand. Genomic Sci.">
        <title>Complete genome sequence of Meiothermus silvanus type strain (VI-R2).</title>
        <authorList>
            <person name="Sikorski J."/>
            <person name="Tindall B.J."/>
            <person name="Lowry S."/>
            <person name="Lucas S."/>
            <person name="Nolan M."/>
            <person name="Copeland A."/>
            <person name="Glavina Del Rio T."/>
            <person name="Tice H."/>
            <person name="Cheng J.F."/>
            <person name="Han C."/>
            <person name="Pitluck S."/>
            <person name="Liolios K."/>
            <person name="Ivanova N."/>
            <person name="Mavromatis K."/>
            <person name="Mikhailova N."/>
            <person name="Pati A."/>
            <person name="Goodwin L."/>
            <person name="Chen A."/>
            <person name="Palaniappan K."/>
            <person name="Land M."/>
            <person name="Hauser L."/>
            <person name="Chang Y.J."/>
            <person name="Jeffries C.D."/>
            <person name="Rohde M."/>
            <person name="Goker M."/>
            <person name="Woyke T."/>
            <person name="Bristow J."/>
            <person name="Eisen J.A."/>
            <person name="Markowitz V."/>
            <person name="Hugenholtz P."/>
            <person name="Kyrpides N.C."/>
            <person name="Klenk H.P."/>
            <person name="Lapidus A."/>
        </authorList>
    </citation>
    <scope>NUCLEOTIDE SEQUENCE [LARGE SCALE GENOMIC DNA]</scope>
    <source>
        <strain evidence="2">ATCC 700542 / DSM 9946 / VI-R2</strain>
        <plasmid evidence="2">Plasmid pMESIL02</plasmid>
    </source>
</reference>
<name>D7BJP0_ALLS1</name>
<organism evidence="1 2">
    <name type="scientific">Allomeiothermus silvanus (strain ATCC 700542 / DSM 9946 / NBRC 106475 / NCIMB 13440 / VI-R2)</name>
    <name type="common">Thermus silvanus</name>
    <dbReference type="NCBI Taxonomy" id="526227"/>
    <lineage>
        <taxon>Bacteria</taxon>
        <taxon>Thermotogati</taxon>
        <taxon>Deinococcota</taxon>
        <taxon>Deinococci</taxon>
        <taxon>Thermales</taxon>
        <taxon>Thermaceae</taxon>
        <taxon>Allomeiothermus</taxon>
    </lineage>
</organism>
<protein>
    <submittedName>
        <fullName evidence="1">Uncharacterized protein</fullName>
    </submittedName>
</protein>
<keyword evidence="2" id="KW-1185">Reference proteome</keyword>
<proteinExistence type="predicted"/>
<dbReference type="Proteomes" id="UP000001916">
    <property type="component" value="Plasmid pMESIL02"/>
</dbReference>